<dbReference type="AlphaFoldDB" id="A0A1Q2CG98"/>
<evidence type="ECO:0000256" key="7">
    <source>
        <dbReference type="ARBA" id="ARBA00022737"/>
    </source>
</evidence>
<dbReference type="Pfam" id="PF00132">
    <property type="entry name" value="Hexapep"/>
    <property type="match status" value="1"/>
</dbReference>
<dbReference type="GO" id="GO:0005737">
    <property type="term" value="C:cytoplasm"/>
    <property type="evidence" value="ECO:0007669"/>
    <property type="project" value="InterPro"/>
</dbReference>
<evidence type="ECO:0000256" key="6">
    <source>
        <dbReference type="ARBA" id="ARBA00022679"/>
    </source>
</evidence>
<evidence type="ECO:0000256" key="10">
    <source>
        <dbReference type="ARBA" id="ARBA00049486"/>
    </source>
</evidence>
<dbReference type="KEGG" id="tfl:RPIT_10335"/>
<comment type="pathway">
    <text evidence="1">Amino-acid biosynthesis; L-cysteine biosynthesis; L-cysteine from L-serine: step 1/2.</text>
</comment>
<evidence type="ECO:0000256" key="8">
    <source>
        <dbReference type="ARBA" id="ARBA00023192"/>
    </source>
</evidence>
<dbReference type="PROSITE" id="PS00101">
    <property type="entry name" value="HEXAPEP_TRANSFERASES"/>
    <property type="match status" value="1"/>
</dbReference>
<accession>A0A1Q2CG98</accession>
<dbReference type="InterPro" id="IPR045304">
    <property type="entry name" value="LbH_SAT"/>
</dbReference>
<dbReference type="EC" id="2.3.1.30" evidence="3"/>
<dbReference type="InterPro" id="IPR053376">
    <property type="entry name" value="Serine_acetyltransferase"/>
</dbReference>
<dbReference type="InterPro" id="IPR018357">
    <property type="entry name" value="Hexapep_transf_CS"/>
</dbReference>
<evidence type="ECO:0000256" key="3">
    <source>
        <dbReference type="ARBA" id="ARBA00013266"/>
    </source>
</evidence>
<dbReference type="InterPro" id="IPR010493">
    <property type="entry name" value="Ser_AcTrfase_N"/>
</dbReference>
<evidence type="ECO:0000256" key="9">
    <source>
        <dbReference type="ARBA" id="ARBA00023315"/>
    </source>
</evidence>
<dbReference type="GO" id="GO:0009001">
    <property type="term" value="F:serine O-acetyltransferase activity"/>
    <property type="evidence" value="ECO:0007669"/>
    <property type="project" value="UniProtKB-EC"/>
</dbReference>
<sequence>MDPTRIVPDDQIWAAIQEECAEVARNEPLLAGFLYTVILSQPDLEDALSYILASKLDNTTLPALSLRDIIHDVLIDDECIQRAVRADLQAVVSRDPACPGYSNPLLYFKGFQSIQAYRVANFYWEHNRKPLAHYLQSRISEVFAVDIHPGARIGKGIMFDHATSVVIGETAVVEDEFSMLHEVTLGGSGKEGGDRHPKIGRGVMIGAGAKVLGNIRVGEGAKIGAGSVVLKDVPPHTTVAGVPARVVNLPPSALPAHDMDQAFDPSVPIC</sequence>
<keyword evidence="9" id="KW-0012">Acyltransferase</keyword>
<dbReference type="InterPro" id="IPR042122">
    <property type="entry name" value="Ser_AcTrfase_N_sf"/>
</dbReference>
<dbReference type="SMART" id="SM00971">
    <property type="entry name" value="SATase_N"/>
    <property type="match status" value="1"/>
</dbReference>
<keyword evidence="6 11" id="KW-0808">Transferase</keyword>
<evidence type="ECO:0000256" key="5">
    <source>
        <dbReference type="ARBA" id="ARBA00022605"/>
    </source>
</evidence>
<dbReference type="EMBL" id="CP019605">
    <property type="protein sequence ID" value="AQP45141.1"/>
    <property type="molecule type" value="Genomic_DNA"/>
</dbReference>
<dbReference type="InterPro" id="IPR001451">
    <property type="entry name" value="Hexapep"/>
</dbReference>
<comment type="similarity">
    <text evidence="2">Belongs to the transferase hexapeptide repeat family.</text>
</comment>
<dbReference type="Gene3D" id="2.160.10.10">
    <property type="entry name" value="Hexapeptide repeat proteins"/>
    <property type="match status" value="1"/>
</dbReference>
<keyword evidence="8" id="KW-0198">Cysteine biosynthesis</keyword>
<reference evidence="11 12" key="1">
    <citation type="journal article" date="2016" name="Int. J. Syst. Evol. Microbiol.">
        <title>Tessaracoccus flavus sp. nov., isolated from the drainage system of a lindane-producing factory.</title>
        <authorList>
            <person name="Kumari R."/>
            <person name="Singh P."/>
            <person name="Schumann P."/>
            <person name="Lal R."/>
        </authorList>
    </citation>
    <scope>NUCLEOTIDE SEQUENCE [LARGE SCALE GENOMIC DNA]</scope>
    <source>
        <strain evidence="11 12">RP1T</strain>
    </source>
</reference>
<dbReference type="FunFam" id="2.160.10.10:FF:000002">
    <property type="entry name" value="Serine acetyltransferase"/>
    <property type="match status" value="1"/>
</dbReference>
<dbReference type="NCBIfam" id="NF041874">
    <property type="entry name" value="EPS_EpsC"/>
    <property type="match status" value="1"/>
</dbReference>
<proteinExistence type="inferred from homology"/>
<evidence type="ECO:0000256" key="4">
    <source>
        <dbReference type="ARBA" id="ARBA00018522"/>
    </source>
</evidence>
<dbReference type="Gene3D" id="1.10.3130.10">
    <property type="entry name" value="serine acetyltransferase, domain 1"/>
    <property type="match status" value="1"/>
</dbReference>
<dbReference type="InterPro" id="IPR011004">
    <property type="entry name" value="Trimer_LpxA-like_sf"/>
</dbReference>
<dbReference type="Proteomes" id="UP000188324">
    <property type="component" value="Chromosome"/>
</dbReference>
<keyword evidence="7" id="KW-0677">Repeat</keyword>
<dbReference type="OrthoDB" id="9801456at2"/>
<evidence type="ECO:0000313" key="11">
    <source>
        <dbReference type="EMBL" id="AQP45141.1"/>
    </source>
</evidence>
<dbReference type="GO" id="GO:0006535">
    <property type="term" value="P:cysteine biosynthetic process from serine"/>
    <property type="evidence" value="ECO:0007669"/>
    <property type="project" value="InterPro"/>
</dbReference>
<gene>
    <name evidence="11" type="ORF">RPIT_10335</name>
</gene>
<dbReference type="InterPro" id="IPR005881">
    <property type="entry name" value="Ser_O-AcTrfase"/>
</dbReference>
<dbReference type="PANTHER" id="PTHR42811">
    <property type="entry name" value="SERINE ACETYLTRANSFERASE"/>
    <property type="match status" value="1"/>
</dbReference>
<dbReference type="SUPFAM" id="SSF51161">
    <property type="entry name" value="Trimeric LpxA-like enzymes"/>
    <property type="match status" value="1"/>
</dbReference>
<protein>
    <recommendedName>
        <fullName evidence="4">Serine acetyltransferase</fullName>
        <ecNumber evidence="3">2.3.1.30</ecNumber>
    </recommendedName>
</protein>
<evidence type="ECO:0000256" key="1">
    <source>
        <dbReference type="ARBA" id="ARBA00004876"/>
    </source>
</evidence>
<comment type="catalytic activity">
    <reaction evidence="10">
        <text>L-serine + acetyl-CoA = O-acetyl-L-serine + CoA</text>
        <dbReference type="Rhea" id="RHEA:24560"/>
        <dbReference type="ChEBI" id="CHEBI:33384"/>
        <dbReference type="ChEBI" id="CHEBI:57287"/>
        <dbReference type="ChEBI" id="CHEBI:57288"/>
        <dbReference type="ChEBI" id="CHEBI:58340"/>
        <dbReference type="EC" id="2.3.1.30"/>
    </reaction>
</comment>
<evidence type="ECO:0000313" key="12">
    <source>
        <dbReference type="Proteomes" id="UP000188324"/>
    </source>
</evidence>
<dbReference type="UniPathway" id="UPA00136">
    <property type="reaction ID" value="UER00199"/>
</dbReference>
<dbReference type="Pfam" id="PF06426">
    <property type="entry name" value="SATase_N"/>
    <property type="match status" value="1"/>
</dbReference>
<keyword evidence="5" id="KW-0028">Amino-acid biosynthesis</keyword>
<keyword evidence="12" id="KW-1185">Reference proteome</keyword>
<evidence type="ECO:0000256" key="2">
    <source>
        <dbReference type="ARBA" id="ARBA00007274"/>
    </source>
</evidence>
<dbReference type="NCBIfam" id="TIGR01172">
    <property type="entry name" value="cysE"/>
    <property type="match status" value="1"/>
</dbReference>
<dbReference type="RefSeq" id="WP_077342915.1">
    <property type="nucleotide sequence ID" value="NZ_CP019605.1"/>
</dbReference>
<dbReference type="CDD" id="cd03354">
    <property type="entry name" value="LbH_SAT"/>
    <property type="match status" value="1"/>
</dbReference>
<organism evidence="11 12">
    <name type="scientific">Tessaracoccus flavus</name>
    <dbReference type="NCBI Taxonomy" id="1610493"/>
    <lineage>
        <taxon>Bacteria</taxon>
        <taxon>Bacillati</taxon>
        <taxon>Actinomycetota</taxon>
        <taxon>Actinomycetes</taxon>
        <taxon>Propionibacteriales</taxon>
        <taxon>Propionibacteriaceae</taxon>
        <taxon>Tessaracoccus</taxon>
    </lineage>
</organism>
<dbReference type="STRING" id="1610493.RPIT_10335"/>
<name>A0A1Q2CG98_9ACTN</name>